<dbReference type="EMBL" id="KZ990757">
    <property type="protein sequence ID" value="RKP23699.1"/>
    <property type="molecule type" value="Genomic_DNA"/>
</dbReference>
<dbReference type="AlphaFoldDB" id="A0A4V1J137"/>
<evidence type="ECO:0000313" key="2">
    <source>
        <dbReference type="Proteomes" id="UP000278143"/>
    </source>
</evidence>
<reference evidence="2" key="1">
    <citation type="journal article" date="2018" name="Nat. Microbiol.">
        <title>Leveraging single-cell genomics to expand the fungal tree of life.</title>
        <authorList>
            <person name="Ahrendt S.R."/>
            <person name="Quandt C.A."/>
            <person name="Ciobanu D."/>
            <person name="Clum A."/>
            <person name="Salamov A."/>
            <person name="Andreopoulos B."/>
            <person name="Cheng J.F."/>
            <person name="Woyke T."/>
            <person name="Pelin A."/>
            <person name="Henrissat B."/>
            <person name="Reynolds N.K."/>
            <person name="Benny G.L."/>
            <person name="Smith M.E."/>
            <person name="James T.Y."/>
            <person name="Grigoriev I.V."/>
        </authorList>
    </citation>
    <scope>NUCLEOTIDE SEQUENCE [LARGE SCALE GENOMIC DNA]</scope>
    <source>
        <strain evidence="2">Benny S71-1</strain>
    </source>
</reference>
<accession>A0A4V1J137</accession>
<name>A0A4V1J137_9FUNG</name>
<evidence type="ECO:0000313" key="1">
    <source>
        <dbReference type="EMBL" id="RKP23699.1"/>
    </source>
</evidence>
<dbReference type="Proteomes" id="UP000278143">
    <property type="component" value="Unassembled WGS sequence"/>
</dbReference>
<gene>
    <name evidence="1" type="ORF">SYNPS1DRAFT_30547</name>
</gene>
<keyword evidence="2" id="KW-1185">Reference proteome</keyword>
<protein>
    <submittedName>
        <fullName evidence="1">Uncharacterized protein</fullName>
    </submittedName>
</protein>
<proteinExistence type="predicted"/>
<organism evidence="1 2">
    <name type="scientific">Syncephalis pseudoplumigaleata</name>
    <dbReference type="NCBI Taxonomy" id="1712513"/>
    <lineage>
        <taxon>Eukaryota</taxon>
        <taxon>Fungi</taxon>
        <taxon>Fungi incertae sedis</taxon>
        <taxon>Zoopagomycota</taxon>
        <taxon>Zoopagomycotina</taxon>
        <taxon>Zoopagomycetes</taxon>
        <taxon>Zoopagales</taxon>
        <taxon>Piptocephalidaceae</taxon>
        <taxon>Syncephalis</taxon>
    </lineage>
</organism>
<sequence length="166" mass="19333">MDCIPKLSWENRRWSWDCGMIVKGERIKNLHHSMVHALCVTMQQYVTTDTLRYMVAISRPLMGIPEDKMQHMLSLQPVRGFVICRLQIKAGTSSKQVTTSNLKTCESLKLDLSPIKVTEMLMLEPEDEVQYLVYLKEKKRDHHIEILTKMKAELEELNNGSNKEQE</sequence>